<keyword evidence="1" id="KW-1133">Transmembrane helix</keyword>
<feature type="transmembrane region" description="Helical" evidence="1">
    <location>
        <begin position="237"/>
        <end position="254"/>
    </location>
</feature>
<feature type="transmembrane region" description="Helical" evidence="1">
    <location>
        <begin position="95"/>
        <end position="121"/>
    </location>
</feature>
<dbReference type="EC" id="3.4.-.-" evidence="3"/>
<keyword evidence="1" id="KW-0472">Membrane</keyword>
<name>A0AAP3EXS8_MICLU</name>
<feature type="transmembrane region" description="Helical" evidence="1">
    <location>
        <begin position="141"/>
        <end position="163"/>
    </location>
</feature>
<accession>A0AAP3EXS8</accession>
<dbReference type="InterPro" id="IPR003675">
    <property type="entry name" value="Rce1/LyrA-like_dom"/>
</dbReference>
<gene>
    <name evidence="3" type="ORF">M3A82_010705</name>
</gene>
<comment type="caution">
    <text evidence="3">The sequence shown here is derived from an EMBL/GenBank/DDBJ whole genome shotgun (WGS) entry which is preliminary data.</text>
</comment>
<dbReference type="EMBL" id="JALXKZ020000037">
    <property type="protein sequence ID" value="MCV7629797.1"/>
    <property type="molecule type" value="Genomic_DNA"/>
</dbReference>
<sequence>MSTPPVPHSPAPPSFPVRPPASPLDLPLIGHGYPALLRTPRARWWNPLASFGLVLAGLVGLLVLGGVLGALALIATSGPALLGAADPTDVTDLDLYSAPMVLLNNLLLAALIGVALLAVALGHPVAARFVHSVEGRVRWRWLARCVVVLTPLFLAYVLGTWALDGAPTAPRAQDWVWLLVMAFVLTPFQAAGEEYLFRGWLLLAVGTWIRRPVVAVAVTAALSAAAFSLAHGSLDPWILLDLAAFAVAAVLLTWRTGGLEAAVALHVVNNVVIIAVGTLVGTVEDSYVGAETAGSPAATLLSVAVVAVATALLLWQARRAGIARTVPVTVGARP</sequence>
<reference evidence="3" key="1">
    <citation type="submission" date="2023-06" db="EMBL/GenBank/DDBJ databases">
        <title>lsaBGC provides a comprehensive framework for evolutionary analysis of biosynthetic gene clusters within focal taxa.</title>
        <authorList>
            <person name="Salamzade R."/>
            <person name="Sandstrom S."/>
            <person name="Kalan L.R."/>
        </authorList>
    </citation>
    <scope>NUCLEOTIDE SEQUENCE</scope>
    <source>
        <strain evidence="3">P3-SID899</strain>
    </source>
</reference>
<evidence type="ECO:0000313" key="4">
    <source>
        <dbReference type="Proteomes" id="UP001205867"/>
    </source>
</evidence>
<dbReference type="Pfam" id="PF02517">
    <property type="entry name" value="Rce1-like"/>
    <property type="match status" value="1"/>
</dbReference>
<feature type="transmembrane region" description="Helical" evidence="1">
    <location>
        <begin position="48"/>
        <end position="75"/>
    </location>
</feature>
<feature type="domain" description="CAAX prenyl protease 2/Lysostaphin resistance protein A-like" evidence="2">
    <location>
        <begin position="176"/>
        <end position="272"/>
    </location>
</feature>
<feature type="transmembrane region" description="Helical" evidence="1">
    <location>
        <begin position="295"/>
        <end position="315"/>
    </location>
</feature>
<feature type="transmembrane region" description="Helical" evidence="1">
    <location>
        <begin position="175"/>
        <end position="192"/>
    </location>
</feature>
<protein>
    <submittedName>
        <fullName evidence="3">CPBP family glutamic-type intramembrane protease</fullName>
        <ecNumber evidence="3">3.4.-.-</ecNumber>
    </submittedName>
</protein>
<feature type="transmembrane region" description="Helical" evidence="1">
    <location>
        <begin position="261"/>
        <end position="283"/>
    </location>
</feature>
<dbReference type="AlphaFoldDB" id="A0AAP3EXS8"/>
<proteinExistence type="predicted"/>
<feature type="transmembrane region" description="Helical" evidence="1">
    <location>
        <begin position="213"/>
        <end position="231"/>
    </location>
</feature>
<dbReference type="GO" id="GO:0004175">
    <property type="term" value="F:endopeptidase activity"/>
    <property type="evidence" value="ECO:0007669"/>
    <property type="project" value="UniProtKB-ARBA"/>
</dbReference>
<dbReference type="Proteomes" id="UP001205867">
    <property type="component" value="Unassembled WGS sequence"/>
</dbReference>
<organism evidence="3 4">
    <name type="scientific">Micrococcus luteus</name>
    <name type="common">Micrococcus lysodeikticus</name>
    <dbReference type="NCBI Taxonomy" id="1270"/>
    <lineage>
        <taxon>Bacteria</taxon>
        <taxon>Bacillati</taxon>
        <taxon>Actinomycetota</taxon>
        <taxon>Actinomycetes</taxon>
        <taxon>Micrococcales</taxon>
        <taxon>Micrococcaceae</taxon>
        <taxon>Micrococcus</taxon>
    </lineage>
</organism>
<evidence type="ECO:0000256" key="1">
    <source>
        <dbReference type="SAM" id="Phobius"/>
    </source>
</evidence>
<evidence type="ECO:0000313" key="3">
    <source>
        <dbReference type="EMBL" id="MCV7629797.1"/>
    </source>
</evidence>
<evidence type="ECO:0000259" key="2">
    <source>
        <dbReference type="Pfam" id="PF02517"/>
    </source>
</evidence>
<keyword evidence="3" id="KW-0378">Hydrolase</keyword>
<dbReference type="GO" id="GO:0080120">
    <property type="term" value="P:CAAX-box protein maturation"/>
    <property type="evidence" value="ECO:0007669"/>
    <property type="project" value="UniProtKB-ARBA"/>
</dbReference>
<dbReference type="GO" id="GO:0006508">
    <property type="term" value="P:proteolysis"/>
    <property type="evidence" value="ECO:0007669"/>
    <property type="project" value="UniProtKB-KW"/>
</dbReference>
<keyword evidence="3" id="KW-0645">Protease</keyword>
<keyword evidence="1" id="KW-0812">Transmembrane</keyword>